<dbReference type="AlphaFoldDB" id="A0A174U8C3"/>
<accession>A0A174U8C3</accession>
<reference evidence="1 2" key="1">
    <citation type="submission" date="2015-09" db="EMBL/GenBank/DDBJ databases">
        <authorList>
            <consortium name="Pathogen Informatics"/>
        </authorList>
    </citation>
    <scope>NUCLEOTIDE SEQUENCE [LARGE SCALE GENOMIC DNA]</scope>
    <source>
        <strain evidence="1 2">2789STDY5834942</strain>
    </source>
</reference>
<sequence length="164" mass="17895">MGKDTRAGRNSSHHIQLALFPRYIACMDRRGHHLFQGTLQVPLPYSLFSRGTGHHSVHTEFSGLLKSDDMEHARNLSLQHKGAVRERAALFVSVTTGNDTGRKGKGLKTQTLANRELQGKVGKRFLSDGKVRPQAVSEKIILAGGSGIFPENPAFPEAFAVGPL</sequence>
<protein>
    <submittedName>
        <fullName evidence="1">Uncharacterized protein</fullName>
    </submittedName>
</protein>
<dbReference type="EMBL" id="CZBF01000006">
    <property type="protein sequence ID" value="CUQ16971.1"/>
    <property type="molecule type" value="Genomic_DNA"/>
</dbReference>
<gene>
    <name evidence="1" type="ORF">ERS852554_03223</name>
</gene>
<evidence type="ECO:0000313" key="1">
    <source>
        <dbReference type="EMBL" id="CUQ16971.1"/>
    </source>
</evidence>
<name>A0A174U8C3_BACUN</name>
<proteinExistence type="predicted"/>
<dbReference type="Proteomes" id="UP000095788">
    <property type="component" value="Unassembled WGS sequence"/>
</dbReference>
<evidence type="ECO:0000313" key="2">
    <source>
        <dbReference type="Proteomes" id="UP000095788"/>
    </source>
</evidence>
<organism evidence="1 2">
    <name type="scientific">Bacteroides uniformis</name>
    <dbReference type="NCBI Taxonomy" id="820"/>
    <lineage>
        <taxon>Bacteria</taxon>
        <taxon>Pseudomonadati</taxon>
        <taxon>Bacteroidota</taxon>
        <taxon>Bacteroidia</taxon>
        <taxon>Bacteroidales</taxon>
        <taxon>Bacteroidaceae</taxon>
        <taxon>Bacteroides</taxon>
    </lineage>
</organism>